<dbReference type="AlphaFoldDB" id="A0A7W8G991"/>
<keyword evidence="3" id="KW-0804">Transcription</keyword>
<dbReference type="SUPFAM" id="SSF46689">
    <property type="entry name" value="Homeodomain-like"/>
    <property type="match status" value="2"/>
</dbReference>
<evidence type="ECO:0000256" key="4">
    <source>
        <dbReference type="PROSITE-ProRule" id="PRU00169"/>
    </source>
</evidence>
<dbReference type="SUPFAM" id="SSF52172">
    <property type="entry name" value="CheY-like"/>
    <property type="match status" value="1"/>
</dbReference>
<dbReference type="InterPro" id="IPR018062">
    <property type="entry name" value="HTH_AraC-typ_CS"/>
</dbReference>
<sequence>MYNILLTDDEQIMVDSLTFILNKNFSEQVGIFSATSGTEALEIVAKNQIDIIFMDINMPGLNGLETVRYIMHSKPDTVVIILSAFDEFQYAQEAVSLGAFKYLTKPVNRNTVIDTVREAMSAVDKKRGQLSTEVELHKKLDLVSPMVESDFIYSAAFGGDNDVSDYFSYFEIEDCVWCFCILEIPNAESKKLLEIYTKIRNILTPKAHCIIGSFMMNRIAIFFYFPSKMYKNGDSSVISENIKALYNLLSIQIKSGIRAGVSKIELSPAATGSAYNKALEMLNAVSEQGGIIFADEWVEHQEEKKGSGEIAEKIFARIRAGDAGGLQAFIGKYFEALQKKHDNIDKIKNSLFELIVNARNIATEVDPSYHNEGFDNAFSVLSKENDMARLELFVRNLCTESAATVLEASLRACNPIIEKASAFISEHLSENISLEDTAQAVNVSAFYLSKLFKEEKNVNYVTYVSDARMEKARMLLKDNSLSIKEISAAVGFNDQNYFSRTFRNKFGMTPTEFRDAAQK</sequence>
<evidence type="ECO:0000259" key="5">
    <source>
        <dbReference type="PROSITE" id="PS01124"/>
    </source>
</evidence>
<keyword evidence="2" id="KW-0238">DNA-binding</keyword>
<dbReference type="RefSeq" id="WP_184659111.1">
    <property type="nucleotide sequence ID" value="NZ_CP031518.1"/>
</dbReference>
<dbReference type="GO" id="GO:0043565">
    <property type="term" value="F:sequence-specific DNA binding"/>
    <property type="evidence" value="ECO:0007669"/>
    <property type="project" value="InterPro"/>
</dbReference>
<keyword evidence="8" id="KW-1185">Reference proteome</keyword>
<keyword evidence="4" id="KW-0597">Phosphoprotein</keyword>
<name>A0A7W8G991_9SPIR</name>
<feature type="modified residue" description="4-aspartylphosphate" evidence="4">
    <location>
        <position position="55"/>
    </location>
</feature>
<evidence type="ECO:0000313" key="8">
    <source>
        <dbReference type="Proteomes" id="UP000518887"/>
    </source>
</evidence>
<dbReference type="PRINTS" id="PR00032">
    <property type="entry name" value="HTHARAC"/>
</dbReference>
<organism evidence="7 8">
    <name type="scientific">Treponema ruminis</name>
    <dbReference type="NCBI Taxonomy" id="744515"/>
    <lineage>
        <taxon>Bacteria</taxon>
        <taxon>Pseudomonadati</taxon>
        <taxon>Spirochaetota</taxon>
        <taxon>Spirochaetia</taxon>
        <taxon>Spirochaetales</taxon>
        <taxon>Treponemataceae</taxon>
        <taxon>Treponema</taxon>
    </lineage>
</organism>
<dbReference type="InterPro" id="IPR020449">
    <property type="entry name" value="Tscrpt_reg_AraC-type_HTH"/>
</dbReference>
<dbReference type="Proteomes" id="UP000518887">
    <property type="component" value="Unassembled WGS sequence"/>
</dbReference>
<feature type="domain" description="Response regulatory" evidence="6">
    <location>
        <begin position="3"/>
        <end position="120"/>
    </location>
</feature>
<dbReference type="InterPro" id="IPR009057">
    <property type="entry name" value="Homeodomain-like_sf"/>
</dbReference>
<dbReference type="InterPro" id="IPR001789">
    <property type="entry name" value="Sig_transdc_resp-reg_receiver"/>
</dbReference>
<evidence type="ECO:0000256" key="3">
    <source>
        <dbReference type="ARBA" id="ARBA00023163"/>
    </source>
</evidence>
<accession>A0A7W8G991</accession>
<dbReference type="InterPro" id="IPR018060">
    <property type="entry name" value="HTH_AraC"/>
</dbReference>
<dbReference type="Pfam" id="PF12833">
    <property type="entry name" value="HTH_18"/>
    <property type="match status" value="1"/>
</dbReference>
<dbReference type="EMBL" id="JACHFQ010000004">
    <property type="protein sequence ID" value="MBB5226136.1"/>
    <property type="molecule type" value="Genomic_DNA"/>
</dbReference>
<dbReference type="InterPro" id="IPR011006">
    <property type="entry name" value="CheY-like_superfamily"/>
</dbReference>
<evidence type="ECO:0000256" key="1">
    <source>
        <dbReference type="ARBA" id="ARBA00023015"/>
    </source>
</evidence>
<dbReference type="PROSITE" id="PS01124">
    <property type="entry name" value="HTH_ARAC_FAMILY_2"/>
    <property type="match status" value="1"/>
</dbReference>
<dbReference type="PANTHER" id="PTHR43280:SF10">
    <property type="entry name" value="REGULATORY PROTEIN POCR"/>
    <property type="match status" value="1"/>
</dbReference>
<dbReference type="CDD" id="cd17536">
    <property type="entry name" value="REC_YesN-like"/>
    <property type="match status" value="1"/>
</dbReference>
<gene>
    <name evidence="7" type="ORF">HNP76_001504</name>
</gene>
<comment type="caution">
    <text evidence="7">The sequence shown here is derived from an EMBL/GenBank/DDBJ whole genome shotgun (WGS) entry which is preliminary data.</text>
</comment>
<dbReference type="PANTHER" id="PTHR43280">
    <property type="entry name" value="ARAC-FAMILY TRANSCRIPTIONAL REGULATOR"/>
    <property type="match status" value="1"/>
</dbReference>
<dbReference type="Pfam" id="PF00072">
    <property type="entry name" value="Response_reg"/>
    <property type="match status" value="1"/>
</dbReference>
<protein>
    <submittedName>
        <fullName evidence="7">Two-component system response regulator YesN</fullName>
    </submittedName>
</protein>
<dbReference type="GO" id="GO:0000160">
    <property type="term" value="P:phosphorelay signal transduction system"/>
    <property type="evidence" value="ECO:0007669"/>
    <property type="project" value="InterPro"/>
</dbReference>
<evidence type="ECO:0000256" key="2">
    <source>
        <dbReference type="ARBA" id="ARBA00023125"/>
    </source>
</evidence>
<dbReference type="SMART" id="SM00448">
    <property type="entry name" value="REC"/>
    <property type="match status" value="1"/>
</dbReference>
<dbReference type="GO" id="GO:0003700">
    <property type="term" value="F:DNA-binding transcription factor activity"/>
    <property type="evidence" value="ECO:0007669"/>
    <property type="project" value="InterPro"/>
</dbReference>
<proteinExistence type="predicted"/>
<keyword evidence="1" id="KW-0805">Transcription regulation</keyword>
<dbReference type="SMART" id="SM00342">
    <property type="entry name" value="HTH_ARAC"/>
    <property type="match status" value="1"/>
</dbReference>
<dbReference type="PROSITE" id="PS00041">
    <property type="entry name" value="HTH_ARAC_FAMILY_1"/>
    <property type="match status" value="1"/>
</dbReference>
<feature type="domain" description="HTH araC/xylS-type" evidence="5">
    <location>
        <begin position="418"/>
        <end position="516"/>
    </location>
</feature>
<dbReference type="Gene3D" id="1.10.10.60">
    <property type="entry name" value="Homeodomain-like"/>
    <property type="match status" value="2"/>
</dbReference>
<evidence type="ECO:0000259" key="6">
    <source>
        <dbReference type="PROSITE" id="PS50110"/>
    </source>
</evidence>
<reference evidence="7 8" key="1">
    <citation type="submission" date="2020-08" db="EMBL/GenBank/DDBJ databases">
        <title>Genomic Encyclopedia of Type Strains, Phase IV (KMG-IV): sequencing the most valuable type-strain genomes for metagenomic binning, comparative biology and taxonomic classification.</title>
        <authorList>
            <person name="Goeker M."/>
        </authorList>
    </citation>
    <scope>NUCLEOTIDE SEQUENCE [LARGE SCALE GENOMIC DNA]</scope>
    <source>
        <strain evidence="7 8">DSM 103462</strain>
    </source>
</reference>
<dbReference type="PROSITE" id="PS50110">
    <property type="entry name" value="RESPONSE_REGULATORY"/>
    <property type="match status" value="1"/>
</dbReference>
<evidence type="ECO:0000313" key="7">
    <source>
        <dbReference type="EMBL" id="MBB5226136.1"/>
    </source>
</evidence>
<dbReference type="Gene3D" id="3.40.50.2300">
    <property type="match status" value="1"/>
</dbReference>